<dbReference type="InterPro" id="IPR001602">
    <property type="entry name" value="UPF0047_YjbQ-like"/>
</dbReference>
<reference evidence="2 3" key="1">
    <citation type="submission" date="2018-10" db="EMBL/GenBank/DDBJ databases">
        <title>Genomic Encyclopedia of Type Strains, Phase IV (KMG-IV): sequencing the most valuable type-strain genomes for metagenomic binning, comparative biology and taxonomic classification.</title>
        <authorList>
            <person name="Goeker M."/>
        </authorList>
    </citation>
    <scope>NUCLEOTIDE SEQUENCE [LARGE SCALE GENOMIC DNA]</scope>
    <source>
        <strain evidence="2 3">DSM 12769</strain>
    </source>
</reference>
<gene>
    <name evidence="2" type="ORF">DFR31_0150</name>
</gene>
<dbReference type="Gene3D" id="2.60.120.460">
    <property type="entry name" value="YjbQ-like"/>
    <property type="match status" value="1"/>
</dbReference>
<evidence type="ECO:0000313" key="2">
    <source>
        <dbReference type="EMBL" id="RLK50260.1"/>
    </source>
</evidence>
<accession>A0A498CB53</accession>
<dbReference type="NCBIfam" id="TIGR00149">
    <property type="entry name" value="TIGR00149_YjbQ"/>
    <property type="match status" value="1"/>
</dbReference>
<organism evidence="2 3">
    <name type="scientific">Alkalispirillum mobile</name>
    <dbReference type="NCBI Taxonomy" id="85925"/>
    <lineage>
        <taxon>Bacteria</taxon>
        <taxon>Pseudomonadati</taxon>
        <taxon>Pseudomonadota</taxon>
        <taxon>Gammaproteobacteria</taxon>
        <taxon>Chromatiales</taxon>
        <taxon>Ectothiorhodospiraceae</taxon>
        <taxon>Alkalispirillum</taxon>
    </lineage>
</organism>
<dbReference type="InterPro" id="IPR035917">
    <property type="entry name" value="YjbQ-like_sf"/>
</dbReference>
<evidence type="ECO:0000256" key="1">
    <source>
        <dbReference type="ARBA" id="ARBA00005534"/>
    </source>
</evidence>
<dbReference type="Pfam" id="PF01894">
    <property type="entry name" value="YjbQ"/>
    <property type="match status" value="1"/>
</dbReference>
<dbReference type="AlphaFoldDB" id="A0A498CB53"/>
<dbReference type="PANTHER" id="PTHR30615:SF8">
    <property type="entry name" value="UPF0047 PROTEIN C4A8.02C"/>
    <property type="match status" value="1"/>
</dbReference>
<protein>
    <submittedName>
        <fullName evidence="2">Secondary thiamine-phosphate synthase enzyme</fullName>
    </submittedName>
</protein>
<evidence type="ECO:0000313" key="3">
    <source>
        <dbReference type="Proteomes" id="UP000275461"/>
    </source>
</evidence>
<dbReference type="EMBL" id="RCDA01000001">
    <property type="protein sequence ID" value="RLK50260.1"/>
    <property type="molecule type" value="Genomic_DNA"/>
</dbReference>
<keyword evidence="3" id="KW-1185">Reference proteome</keyword>
<dbReference type="OrthoDB" id="9801725at2"/>
<comment type="caution">
    <text evidence="2">The sequence shown here is derived from an EMBL/GenBank/DDBJ whole genome shotgun (WGS) entry which is preliminary data.</text>
</comment>
<dbReference type="PIRSF" id="PIRSF004681">
    <property type="entry name" value="UCP004681"/>
    <property type="match status" value="1"/>
</dbReference>
<dbReference type="SUPFAM" id="SSF111038">
    <property type="entry name" value="YjbQ-like"/>
    <property type="match status" value="1"/>
</dbReference>
<dbReference type="PANTHER" id="PTHR30615">
    <property type="entry name" value="UNCHARACTERIZED PROTEIN YJBQ-RELATED"/>
    <property type="match status" value="1"/>
</dbReference>
<sequence>MHFQQTRHSFFTCGRGTLEVTETVAEDVQRAGVLSGLAHVFLHHTSASLMLCENADPSVRRDLERYFGRLVQDGDPMFEHRVEGADDMAAHVRSVLTHNDLTIPIANGRLALGTWQGIYLWEHRYQGHERKVTVSVQGMR</sequence>
<proteinExistence type="inferred from homology"/>
<name>A0A498CB53_9GAMM</name>
<dbReference type="RefSeq" id="WP_121440762.1">
    <property type="nucleotide sequence ID" value="NZ_RCDA01000001.1"/>
</dbReference>
<dbReference type="Proteomes" id="UP000275461">
    <property type="component" value="Unassembled WGS sequence"/>
</dbReference>
<comment type="similarity">
    <text evidence="1">Belongs to the UPF0047 family.</text>
</comment>